<organism evidence="2">
    <name type="scientific">mine drainage metagenome</name>
    <dbReference type="NCBI Taxonomy" id="410659"/>
    <lineage>
        <taxon>unclassified sequences</taxon>
        <taxon>metagenomes</taxon>
        <taxon>ecological metagenomes</taxon>
    </lineage>
</organism>
<dbReference type="AlphaFoldDB" id="A0A1J5PM17"/>
<protein>
    <submittedName>
        <fullName evidence="2">Uncharacterized protein</fullName>
    </submittedName>
</protein>
<feature type="compositionally biased region" description="Polar residues" evidence="1">
    <location>
        <begin position="77"/>
        <end position="90"/>
    </location>
</feature>
<reference evidence="2" key="1">
    <citation type="submission" date="2016-10" db="EMBL/GenBank/DDBJ databases">
        <title>Sequence of Gallionella enrichment culture.</title>
        <authorList>
            <person name="Poehlein A."/>
            <person name="Muehling M."/>
            <person name="Daniel R."/>
        </authorList>
    </citation>
    <scope>NUCLEOTIDE SEQUENCE</scope>
</reference>
<comment type="caution">
    <text evidence="2">The sequence shown here is derived from an EMBL/GenBank/DDBJ whole genome shotgun (WGS) entry which is preliminary data.</text>
</comment>
<sequence>MKGALPPSSSDTRFTVSMHFAASILPTAVEPVKVNLAMRGSVVSTSPIGAASPVTILSTPLGTPASSPSTASASAENGVSSEGFSTTEQPAASAGPTLRVIMAAGKFQGVTAATTPTGCFRVMIRRSAWWPGITSP</sequence>
<name>A0A1J5PM17_9ZZZZ</name>
<proteinExistence type="predicted"/>
<evidence type="ECO:0000313" key="2">
    <source>
        <dbReference type="EMBL" id="OIQ64581.1"/>
    </source>
</evidence>
<feature type="region of interest" description="Disordered" evidence="1">
    <location>
        <begin position="59"/>
        <end position="92"/>
    </location>
</feature>
<dbReference type="EMBL" id="MLJW01008002">
    <property type="protein sequence ID" value="OIQ64581.1"/>
    <property type="molecule type" value="Genomic_DNA"/>
</dbReference>
<evidence type="ECO:0000256" key="1">
    <source>
        <dbReference type="SAM" id="MobiDB-lite"/>
    </source>
</evidence>
<feature type="compositionally biased region" description="Low complexity" evidence="1">
    <location>
        <begin position="59"/>
        <end position="75"/>
    </location>
</feature>
<gene>
    <name evidence="2" type="ORF">GALL_538670</name>
</gene>
<accession>A0A1J5PM17</accession>